<dbReference type="GO" id="GO:0015867">
    <property type="term" value="P:ATP transport"/>
    <property type="evidence" value="ECO:0007669"/>
    <property type="project" value="TreeGrafter"/>
</dbReference>
<evidence type="ECO:0000313" key="8">
    <source>
        <dbReference type="Proteomes" id="UP000694546"/>
    </source>
</evidence>
<dbReference type="OrthoDB" id="2985014at2759"/>
<dbReference type="Pfam" id="PF07690">
    <property type="entry name" value="MFS_1"/>
    <property type="match status" value="1"/>
</dbReference>
<dbReference type="GeneTree" id="ENSGT00940000158186"/>
<dbReference type="Proteomes" id="UP000694546">
    <property type="component" value="Chromosome 1"/>
</dbReference>
<reference evidence="7" key="1">
    <citation type="submission" date="2019-07" db="EMBL/GenBank/DDBJ databases">
        <authorList>
            <consortium name="Wellcome Sanger Institute Data Sharing"/>
        </authorList>
    </citation>
    <scope>NUCLEOTIDE SEQUENCE [LARGE SCALE GENOMIC DNA]</scope>
</reference>
<feature type="transmembrane region" description="Helical" evidence="5">
    <location>
        <begin position="256"/>
        <end position="279"/>
    </location>
</feature>
<evidence type="ECO:0000256" key="5">
    <source>
        <dbReference type="SAM" id="Phobius"/>
    </source>
</evidence>
<dbReference type="GO" id="GO:0016020">
    <property type="term" value="C:membrane"/>
    <property type="evidence" value="ECO:0007669"/>
    <property type="project" value="UniProtKB-SubCell"/>
</dbReference>
<dbReference type="OMA" id="VFAHMCI"/>
<dbReference type="InterPro" id="IPR005829">
    <property type="entry name" value="Sugar_transporter_CS"/>
</dbReference>
<dbReference type="InterPro" id="IPR044777">
    <property type="entry name" value="SLC17A9-like"/>
</dbReference>
<keyword evidence="3 5" id="KW-1133">Transmembrane helix</keyword>
<dbReference type="InterPro" id="IPR011701">
    <property type="entry name" value="MFS"/>
</dbReference>
<dbReference type="AlphaFoldDB" id="A0A8C4ZSQ0"/>
<keyword evidence="4 5" id="KW-0472">Membrane</keyword>
<keyword evidence="2 5" id="KW-0812">Transmembrane</keyword>
<feature type="domain" description="Major facilitator superfamily (MFS) profile" evidence="6">
    <location>
        <begin position="43"/>
        <end position="440"/>
    </location>
</feature>
<dbReference type="CDD" id="cd17380">
    <property type="entry name" value="MFS_SLC17A9_like"/>
    <property type="match status" value="1"/>
</dbReference>
<dbReference type="InterPro" id="IPR020846">
    <property type="entry name" value="MFS_dom"/>
</dbReference>
<evidence type="ECO:0000313" key="7">
    <source>
        <dbReference type="Ensembl" id="ENSGMOP00000021091.2"/>
    </source>
</evidence>
<proteinExistence type="predicted"/>
<dbReference type="GO" id="GO:0015291">
    <property type="term" value="F:secondary active transmembrane transporter activity"/>
    <property type="evidence" value="ECO:0007669"/>
    <property type="project" value="UniProtKB-ARBA"/>
</dbReference>
<dbReference type="PROSITE" id="PS00217">
    <property type="entry name" value="SUGAR_TRANSPORT_2"/>
    <property type="match status" value="1"/>
</dbReference>
<feature type="transmembrane region" description="Helical" evidence="5">
    <location>
        <begin position="202"/>
        <end position="223"/>
    </location>
</feature>
<feature type="transmembrane region" description="Helical" evidence="5">
    <location>
        <begin position="414"/>
        <end position="435"/>
    </location>
</feature>
<evidence type="ECO:0000256" key="2">
    <source>
        <dbReference type="ARBA" id="ARBA00022692"/>
    </source>
</evidence>
<evidence type="ECO:0000256" key="4">
    <source>
        <dbReference type="ARBA" id="ARBA00023136"/>
    </source>
</evidence>
<dbReference type="InterPro" id="IPR050382">
    <property type="entry name" value="MFS_Na/Anion_cotransporter"/>
</dbReference>
<dbReference type="PROSITE" id="PS50850">
    <property type="entry name" value="MFS"/>
    <property type="match status" value="1"/>
</dbReference>
<feature type="transmembrane region" description="Helical" evidence="5">
    <location>
        <begin position="45"/>
        <end position="73"/>
    </location>
</feature>
<dbReference type="PANTHER" id="PTHR11662:SF279">
    <property type="entry name" value="VOLTAGE-GATED PURINE NUCLEOTIDE UNIPORTER SLC17A9"/>
    <property type="match status" value="1"/>
</dbReference>
<sequence length="452" mass="49868">MADCRELENCNNTFDLHLKTKNNYTEPSQAGKHLWPRPLARKWTLMLLLGTSLLYCARMAMPVCAVSMAATFHWSKTEMGLVLGGFYWGYCLTQILGGHASDKVGGERILFFSTASWAVITAATPLLGHFQLHSVTAMTIGRFLMGLLQGVFYPSVSSLCSQRVVEEERPFLISLAGSGCYLGTLVVGGAGSLLLDWYGWEMVFYATGLLAGLWAVIVWQCLLKGQLLPKNLLSSKVSYRSFSRFRWLGFLKKRPVCAMVFAHMCHGGSSYTLLSWLPAFFKDSFPDATEWVYNLIPWLVAFLCSLCGGYLSEFLSNRGYCRTSVRKINQSLAMGLSSVFILLLCSPISFPSTLLTISAVLGLSTFSSSGVSVNVQDLAPSYAGALYGFMNMCSAFMGVVLVSFSGYLIEMRSYALVFSLLTLLNITGLGFFLLLGDTKRVDLEDNLRLTVI</sequence>
<name>A0A8C4ZSQ0_GADMO</name>
<feature type="transmembrane region" description="Helical" evidence="5">
    <location>
        <begin position="79"/>
        <end position="97"/>
    </location>
</feature>
<keyword evidence="8" id="KW-1185">Reference proteome</keyword>
<gene>
    <name evidence="7" type="primary">SLC17A9</name>
    <name evidence="7" type="synonym">LOC115550294</name>
</gene>
<evidence type="ECO:0000259" key="6">
    <source>
        <dbReference type="PROSITE" id="PS50850"/>
    </source>
</evidence>
<dbReference type="PANTHER" id="PTHR11662">
    <property type="entry name" value="SOLUTE CARRIER FAMILY 17"/>
    <property type="match status" value="1"/>
</dbReference>
<comment type="subcellular location">
    <subcellularLocation>
        <location evidence="1">Membrane</location>
        <topology evidence="1">Multi-pass membrane protein</topology>
    </subcellularLocation>
</comment>
<accession>A0A8C4ZSQ0</accession>
<dbReference type="InterPro" id="IPR036259">
    <property type="entry name" value="MFS_trans_sf"/>
</dbReference>
<dbReference type="Gene3D" id="1.20.1250.20">
    <property type="entry name" value="MFS general substrate transporter like domains"/>
    <property type="match status" value="2"/>
</dbReference>
<protein>
    <submittedName>
        <fullName evidence="7">Solute carrier family 17 member 9</fullName>
    </submittedName>
</protein>
<evidence type="ECO:0000256" key="3">
    <source>
        <dbReference type="ARBA" id="ARBA00022989"/>
    </source>
</evidence>
<dbReference type="Ensembl" id="ENSGMOT00000021605.2">
    <property type="protein sequence ID" value="ENSGMOP00000021091.2"/>
    <property type="gene ID" value="ENSGMOG00000019603.2"/>
</dbReference>
<feature type="transmembrane region" description="Helical" evidence="5">
    <location>
        <begin position="332"/>
        <end position="361"/>
    </location>
</feature>
<reference evidence="7" key="2">
    <citation type="submission" date="2025-08" db="UniProtKB">
        <authorList>
            <consortium name="Ensembl"/>
        </authorList>
    </citation>
    <scope>IDENTIFICATION</scope>
</reference>
<feature type="transmembrane region" description="Helical" evidence="5">
    <location>
        <begin position="140"/>
        <end position="159"/>
    </location>
</feature>
<dbReference type="SUPFAM" id="SSF103473">
    <property type="entry name" value="MFS general substrate transporter"/>
    <property type="match status" value="1"/>
</dbReference>
<feature type="transmembrane region" description="Helical" evidence="5">
    <location>
        <begin position="171"/>
        <end position="190"/>
    </location>
</feature>
<feature type="transmembrane region" description="Helical" evidence="5">
    <location>
        <begin position="109"/>
        <end position="128"/>
    </location>
</feature>
<organism evidence="7 8">
    <name type="scientific">Gadus morhua</name>
    <name type="common">Atlantic cod</name>
    <dbReference type="NCBI Taxonomy" id="8049"/>
    <lineage>
        <taxon>Eukaryota</taxon>
        <taxon>Metazoa</taxon>
        <taxon>Chordata</taxon>
        <taxon>Craniata</taxon>
        <taxon>Vertebrata</taxon>
        <taxon>Euteleostomi</taxon>
        <taxon>Actinopterygii</taxon>
        <taxon>Neopterygii</taxon>
        <taxon>Teleostei</taxon>
        <taxon>Neoteleostei</taxon>
        <taxon>Acanthomorphata</taxon>
        <taxon>Zeiogadaria</taxon>
        <taxon>Gadariae</taxon>
        <taxon>Gadiformes</taxon>
        <taxon>Gadoidei</taxon>
        <taxon>Gadidae</taxon>
        <taxon>Gadus</taxon>
    </lineage>
</organism>
<evidence type="ECO:0000256" key="1">
    <source>
        <dbReference type="ARBA" id="ARBA00004141"/>
    </source>
</evidence>
<feature type="transmembrane region" description="Helical" evidence="5">
    <location>
        <begin position="381"/>
        <end position="402"/>
    </location>
</feature>
<dbReference type="FunFam" id="1.20.1250.20:FF:000059">
    <property type="entry name" value="Solute carrier family 17 member 9"/>
    <property type="match status" value="1"/>
</dbReference>
<feature type="transmembrane region" description="Helical" evidence="5">
    <location>
        <begin position="291"/>
        <end position="311"/>
    </location>
</feature>
<reference evidence="7" key="3">
    <citation type="submission" date="2025-09" db="UniProtKB">
        <authorList>
            <consortium name="Ensembl"/>
        </authorList>
    </citation>
    <scope>IDENTIFICATION</scope>
</reference>